<proteinExistence type="inferred from homology"/>
<evidence type="ECO:0000256" key="7">
    <source>
        <dbReference type="ARBA" id="ARBA00038075"/>
    </source>
</evidence>
<dbReference type="Pfam" id="PF07690">
    <property type="entry name" value="MFS_1"/>
    <property type="match status" value="2"/>
</dbReference>
<protein>
    <recommendedName>
        <fullName evidence="8">Multidrug efflux pump Tap</fullName>
    </recommendedName>
</protein>
<comment type="caution">
    <text evidence="11">The sequence shown here is derived from an EMBL/GenBank/DDBJ whole genome shotgun (WGS) entry which is preliminary data.</text>
</comment>
<keyword evidence="6 9" id="KW-0472">Membrane</keyword>
<evidence type="ECO:0000313" key="11">
    <source>
        <dbReference type="EMBL" id="MFB9902667.1"/>
    </source>
</evidence>
<dbReference type="PROSITE" id="PS00216">
    <property type="entry name" value="SUGAR_TRANSPORT_1"/>
    <property type="match status" value="1"/>
</dbReference>
<dbReference type="SUPFAM" id="SSF103473">
    <property type="entry name" value="MFS general substrate transporter"/>
    <property type="match status" value="1"/>
</dbReference>
<feature type="transmembrane region" description="Helical" evidence="9">
    <location>
        <begin position="80"/>
        <end position="113"/>
    </location>
</feature>
<evidence type="ECO:0000256" key="2">
    <source>
        <dbReference type="ARBA" id="ARBA00022448"/>
    </source>
</evidence>
<feature type="transmembrane region" description="Helical" evidence="9">
    <location>
        <begin position="286"/>
        <end position="306"/>
    </location>
</feature>
<evidence type="ECO:0000313" key="12">
    <source>
        <dbReference type="Proteomes" id="UP001589693"/>
    </source>
</evidence>
<feature type="transmembrane region" description="Helical" evidence="9">
    <location>
        <begin position="212"/>
        <end position="237"/>
    </location>
</feature>
<keyword evidence="5 9" id="KW-1133">Transmembrane helix</keyword>
<comment type="similarity">
    <text evidence="7">Belongs to the major facilitator superfamily. Drug:H(+) antiporter-3 (DHA3) (TC 2.A.1.21) family.</text>
</comment>
<evidence type="ECO:0000256" key="6">
    <source>
        <dbReference type="ARBA" id="ARBA00023136"/>
    </source>
</evidence>
<feature type="transmembrane region" description="Helical" evidence="9">
    <location>
        <begin position="12"/>
        <end position="37"/>
    </location>
</feature>
<sequence>MTVPRSGRVAVWCLLGATGLSVMGNAIVGMALPWLILQRTGSATAAGLVGSAAVLPAMLSAMFGSALIDRIGRRLASNAADVLSALAVAAVPIVDAIYGIDVALMALLVAIGATFDGPGMAARESLRPDVAERSGVPLVKLNSWGETVDNIGAFGGPVVAGLLIGFAGPANTLWVTVAMFLAAVVLVQFGVPKVPPAPQAAEESYLRSVRTGLMYVVRDPVLRAVTLMSLIDVVFLAPLEPVLFPAYLQGEGVAPAMAGLVLASFPVGTIIGSLGYSFVADRFRRLTVLVASLAMAGTGLMLFVFTPPPLGMIALAVGIGIAAGPINPIVATSYQERSPAHLRGRVIGTLVALSSALAPVGLLGMGPVIDGLGAPWGFVIVGAGSLVTAAFCLASKGIRRVDEPADAPAGLTR</sequence>
<evidence type="ECO:0000256" key="3">
    <source>
        <dbReference type="ARBA" id="ARBA00022475"/>
    </source>
</evidence>
<dbReference type="EMBL" id="JBHLZU010000002">
    <property type="protein sequence ID" value="MFB9902667.1"/>
    <property type="molecule type" value="Genomic_DNA"/>
</dbReference>
<dbReference type="Proteomes" id="UP001589693">
    <property type="component" value="Unassembled WGS sequence"/>
</dbReference>
<dbReference type="CDD" id="cd06173">
    <property type="entry name" value="MFS_MefA_like"/>
    <property type="match status" value="1"/>
</dbReference>
<keyword evidence="12" id="KW-1185">Reference proteome</keyword>
<dbReference type="PANTHER" id="PTHR23513">
    <property type="entry name" value="INTEGRAL MEMBRANE EFFLUX PROTEIN-RELATED"/>
    <property type="match status" value="1"/>
</dbReference>
<evidence type="ECO:0000256" key="5">
    <source>
        <dbReference type="ARBA" id="ARBA00022989"/>
    </source>
</evidence>
<keyword evidence="2" id="KW-0813">Transport</keyword>
<organism evidence="11 12">
    <name type="scientific">Allokutzneria oryzae</name>
    <dbReference type="NCBI Taxonomy" id="1378989"/>
    <lineage>
        <taxon>Bacteria</taxon>
        <taxon>Bacillati</taxon>
        <taxon>Actinomycetota</taxon>
        <taxon>Actinomycetes</taxon>
        <taxon>Pseudonocardiales</taxon>
        <taxon>Pseudonocardiaceae</taxon>
        <taxon>Allokutzneria</taxon>
    </lineage>
</organism>
<dbReference type="InterPro" id="IPR036259">
    <property type="entry name" value="MFS_trans_sf"/>
</dbReference>
<evidence type="ECO:0000259" key="10">
    <source>
        <dbReference type="PROSITE" id="PS50850"/>
    </source>
</evidence>
<feature type="domain" description="Major facilitator superfamily (MFS) profile" evidence="10">
    <location>
        <begin position="10"/>
        <end position="400"/>
    </location>
</feature>
<evidence type="ECO:0000256" key="9">
    <source>
        <dbReference type="SAM" id="Phobius"/>
    </source>
</evidence>
<keyword evidence="4 9" id="KW-0812">Transmembrane</keyword>
<feature type="transmembrane region" description="Helical" evidence="9">
    <location>
        <begin position="312"/>
        <end position="334"/>
    </location>
</feature>
<accession>A0ABV5ZP36</accession>
<feature type="transmembrane region" description="Helical" evidence="9">
    <location>
        <begin position="375"/>
        <end position="394"/>
    </location>
</feature>
<dbReference type="PROSITE" id="PS50850">
    <property type="entry name" value="MFS"/>
    <property type="match status" value="1"/>
</dbReference>
<name>A0ABV5ZP36_9PSEU</name>
<dbReference type="RefSeq" id="WP_377849742.1">
    <property type="nucleotide sequence ID" value="NZ_JBHLZU010000002.1"/>
</dbReference>
<dbReference type="InterPro" id="IPR020846">
    <property type="entry name" value="MFS_dom"/>
</dbReference>
<feature type="transmembrane region" description="Helical" evidence="9">
    <location>
        <begin position="346"/>
        <end position="369"/>
    </location>
</feature>
<dbReference type="InterPro" id="IPR011701">
    <property type="entry name" value="MFS"/>
</dbReference>
<dbReference type="Gene3D" id="1.20.1250.20">
    <property type="entry name" value="MFS general substrate transporter like domains"/>
    <property type="match status" value="1"/>
</dbReference>
<gene>
    <name evidence="11" type="ORF">ACFFQA_01820</name>
</gene>
<evidence type="ECO:0000256" key="1">
    <source>
        <dbReference type="ARBA" id="ARBA00004429"/>
    </source>
</evidence>
<comment type="subcellular location">
    <subcellularLocation>
        <location evidence="1">Cell inner membrane</location>
        <topology evidence="1">Multi-pass membrane protein</topology>
    </subcellularLocation>
</comment>
<feature type="transmembrane region" description="Helical" evidence="9">
    <location>
        <begin position="257"/>
        <end position="279"/>
    </location>
</feature>
<feature type="transmembrane region" description="Helical" evidence="9">
    <location>
        <begin position="43"/>
        <end position="68"/>
    </location>
</feature>
<keyword evidence="3" id="KW-1003">Cell membrane</keyword>
<dbReference type="PANTHER" id="PTHR23513:SF9">
    <property type="entry name" value="ENTEROBACTIN EXPORTER ENTS"/>
    <property type="match status" value="1"/>
</dbReference>
<evidence type="ECO:0000256" key="4">
    <source>
        <dbReference type="ARBA" id="ARBA00022692"/>
    </source>
</evidence>
<reference evidence="11 12" key="1">
    <citation type="submission" date="2024-09" db="EMBL/GenBank/DDBJ databases">
        <authorList>
            <person name="Sun Q."/>
            <person name="Mori K."/>
        </authorList>
    </citation>
    <scope>NUCLEOTIDE SEQUENCE [LARGE SCALE GENOMIC DNA]</scope>
    <source>
        <strain evidence="11 12">TBRC 7907</strain>
    </source>
</reference>
<dbReference type="InterPro" id="IPR005829">
    <property type="entry name" value="Sugar_transporter_CS"/>
</dbReference>
<evidence type="ECO:0000256" key="8">
    <source>
        <dbReference type="ARBA" id="ARBA00040914"/>
    </source>
</evidence>